<evidence type="ECO:0000256" key="1">
    <source>
        <dbReference type="SAM" id="MobiDB-lite"/>
    </source>
</evidence>
<organism evidence="2 3">
    <name type="scientific">Clunio marinus</name>
    <dbReference type="NCBI Taxonomy" id="568069"/>
    <lineage>
        <taxon>Eukaryota</taxon>
        <taxon>Metazoa</taxon>
        <taxon>Ecdysozoa</taxon>
        <taxon>Arthropoda</taxon>
        <taxon>Hexapoda</taxon>
        <taxon>Insecta</taxon>
        <taxon>Pterygota</taxon>
        <taxon>Neoptera</taxon>
        <taxon>Endopterygota</taxon>
        <taxon>Diptera</taxon>
        <taxon>Nematocera</taxon>
        <taxon>Chironomoidea</taxon>
        <taxon>Chironomidae</taxon>
        <taxon>Clunio</taxon>
    </lineage>
</organism>
<keyword evidence="3" id="KW-1185">Reference proteome</keyword>
<dbReference type="AlphaFoldDB" id="A0A1J1HQ92"/>
<reference evidence="2 3" key="1">
    <citation type="submission" date="2015-04" db="EMBL/GenBank/DDBJ databases">
        <authorList>
            <person name="Syromyatnikov M.Y."/>
            <person name="Popov V.N."/>
        </authorList>
    </citation>
    <scope>NUCLEOTIDE SEQUENCE [LARGE SCALE GENOMIC DNA]</scope>
</reference>
<feature type="compositionally biased region" description="Polar residues" evidence="1">
    <location>
        <begin position="32"/>
        <end position="42"/>
    </location>
</feature>
<dbReference type="Proteomes" id="UP000183832">
    <property type="component" value="Unassembled WGS sequence"/>
</dbReference>
<gene>
    <name evidence="2" type="ORF">CLUMA_CG003929</name>
</gene>
<protein>
    <submittedName>
        <fullName evidence="2">CLUMA_CG003929, isoform A</fullName>
    </submittedName>
</protein>
<proteinExistence type="predicted"/>
<accession>A0A1J1HQ92</accession>
<evidence type="ECO:0000313" key="2">
    <source>
        <dbReference type="EMBL" id="CRK90215.1"/>
    </source>
</evidence>
<sequence>MAAKTECKPKESQLQLLNCCFGRSAVKDTHYKTQQTVKSESPQVGLKGDHRERDHKQKQKY</sequence>
<dbReference type="EMBL" id="CVRI01000017">
    <property type="protein sequence ID" value="CRK90215.1"/>
    <property type="molecule type" value="Genomic_DNA"/>
</dbReference>
<evidence type="ECO:0000313" key="3">
    <source>
        <dbReference type="Proteomes" id="UP000183832"/>
    </source>
</evidence>
<name>A0A1J1HQ92_9DIPT</name>
<feature type="region of interest" description="Disordered" evidence="1">
    <location>
        <begin position="31"/>
        <end position="61"/>
    </location>
</feature>